<reference evidence="2" key="1">
    <citation type="journal article" date="2023" name="DNA Res.">
        <title>Chromosome-level genome assembly of Phrynocephalus forsythii using third-generation DNA sequencing and Hi-C analysis.</title>
        <authorList>
            <person name="Qi Y."/>
            <person name="Zhao W."/>
            <person name="Zhao Y."/>
            <person name="Niu C."/>
            <person name="Cao S."/>
            <person name="Zhang Y."/>
        </authorList>
    </citation>
    <scope>NUCLEOTIDE SEQUENCE</scope>
    <source>
        <tissue evidence="2">Muscle</tissue>
    </source>
</reference>
<sequence>MLVATSSGAICHVNLILESSKSGCSNHALMKTIWLQQDARSYKERASAAKAETAAAAKQGTDSSQFQISLEQHFDYPEAENREKSREETKSSGYFQRSETDGLIRKSAPSLPCLGQTLLKSEEMTCSDCYKDVASDPSSPHGMKRQERNRWEAANIRFKKCLNSCLSIEALNCLEHGLQ</sequence>
<dbReference type="Proteomes" id="UP001142489">
    <property type="component" value="Unassembled WGS sequence"/>
</dbReference>
<evidence type="ECO:0000256" key="1">
    <source>
        <dbReference type="SAM" id="MobiDB-lite"/>
    </source>
</evidence>
<feature type="compositionally biased region" description="Basic and acidic residues" evidence="1">
    <location>
        <begin position="74"/>
        <end position="90"/>
    </location>
</feature>
<keyword evidence="3" id="KW-1185">Reference proteome</keyword>
<dbReference type="EMBL" id="JAPFRF010000005">
    <property type="protein sequence ID" value="KAJ7332372.1"/>
    <property type="molecule type" value="Genomic_DNA"/>
</dbReference>
<organism evidence="2 3">
    <name type="scientific">Phrynocephalus forsythii</name>
    <dbReference type="NCBI Taxonomy" id="171643"/>
    <lineage>
        <taxon>Eukaryota</taxon>
        <taxon>Metazoa</taxon>
        <taxon>Chordata</taxon>
        <taxon>Craniata</taxon>
        <taxon>Vertebrata</taxon>
        <taxon>Euteleostomi</taxon>
        <taxon>Lepidosauria</taxon>
        <taxon>Squamata</taxon>
        <taxon>Bifurcata</taxon>
        <taxon>Unidentata</taxon>
        <taxon>Episquamata</taxon>
        <taxon>Toxicofera</taxon>
        <taxon>Iguania</taxon>
        <taxon>Acrodonta</taxon>
        <taxon>Agamidae</taxon>
        <taxon>Agaminae</taxon>
        <taxon>Phrynocephalus</taxon>
    </lineage>
</organism>
<protein>
    <submittedName>
        <fullName evidence="2">Uncharacterized protein</fullName>
    </submittedName>
</protein>
<feature type="region of interest" description="Disordered" evidence="1">
    <location>
        <begin position="74"/>
        <end position="98"/>
    </location>
</feature>
<accession>A0A9Q1B2Y5</accession>
<name>A0A9Q1B2Y5_9SAUR</name>
<evidence type="ECO:0000313" key="3">
    <source>
        <dbReference type="Proteomes" id="UP001142489"/>
    </source>
</evidence>
<proteinExistence type="predicted"/>
<gene>
    <name evidence="2" type="ORF">JRQ81_014552</name>
</gene>
<evidence type="ECO:0000313" key="2">
    <source>
        <dbReference type="EMBL" id="KAJ7332372.1"/>
    </source>
</evidence>
<comment type="caution">
    <text evidence="2">The sequence shown here is derived from an EMBL/GenBank/DDBJ whole genome shotgun (WGS) entry which is preliminary data.</text>
</comment>
<dbReference type="AlphaFoldDB" id="A0A9Q1B2Y5"/>